<dbReference type="PANTHER" id="PTHR12549:SF38">
    <property type="entry name" value="JMJC DOMAIN-CONTAINING HISTONE DEMETHYLASE 2, ISOFORM A"/>
    <property type="match status" value="1"/>
</dbReference>
<dbReference type="GO" id="GO:0003712">
    <property type="term" value="F:transcription coregulator activity"/>
    <property type="evidence" value="ECO:0007669"/>
    <property type="project" value="TreeGrafter"/>
</dbReference>
<comment type="caution">
    <text evidence="5">The sequence shown here is derived from an EMBL/GenBank/DDBJ whole genome shotgun (WGS) entry which is preliminary data.</text>
</comment>
<comment type="similarity">
    <text evidence="2">Belongs to the JARID1 histone demethylase family.</text>
</comment>
<accession>A0A5A7QCD1</accession>
<dbReference type="PANTHER" id="PTHR12549">
    <property type="entry name" value="JMJC DOMAIN-CONTAINING HISTONE DEMETHYLATION PROTEIN"/>
    <property type="match status" value="1"/>
</dbReference>
<gene>
    <name evidence="5" type="ORF">STAS_19669</name>
</gene>
<dbReference type="GO" id="GO:0046872">
    <property type="term" value="F:metal ion binding"/>
    <property type="evidence" value="ECO:0007669"/>
    <property type="project" value="UniProtKB-KW"/>
</dbReference>
<keyword evidence="6" id="KW-1185">Reference proteome</keyword>
<evidence type="ECO:0000313" key="6">
    <source>
        <dbReference type="Proteomes" id="UP000325081"/>
    </source>
</evidence>
<evidence type="ECO:0000256" key="2">
    <source>
        <dbReference type="ARBA" id="ARBA00006801"/>
    </source>
</evidence>
<dbReference type="AlphaFoldDB" id="A0A5A7QCD1"/>
<evidence type="ECO:0000313" key="5">
    <source>
        <dbReference type="EMBL" id="GER42850.1"/>
    </source>
</evidence>
<protein>
    <submittedName>
        <fullName evidence="5">Transcription factor jumonji (JmjC)domain-containing protein</fullName>
    </submittedName>
</protein>
<sequence>MPVEYLIKHREEFHHHNNSRVNNAVHPIHDQVFCLDEKHKKQLKEEFSNFVSFVPSKELACSISTNNNITHLWHRHKRRTWIHHVDDVSALASEMAKFDGCRLSCREKSEDSQDLGTFLLVKITSVQVPLNADTTTFMLRVRVVDYLIELGKKIMPSLKKNNIVEESVYISSCCEIPTFMIDSYEELLGRPWVVEIIHGYKEANFVADYLASLAAPGGLHRLERPPLGAGIWLHHDMIGVSYPLKIIP</sequence>
<name>A0A5A7QCD1_STRAF</name>
<evidence type="ECO:0000256" key="4">
    <source>
        <dbReference type="ARBA" id="ARBA00023242"/>
    </source>
</evidence>
<dbReference type="GO" id="GO:0000118">
    <property type="term" value="C:histone deacetylase complex"/>
    <property type="evidence" value="ECO:0007669"/>
    <property type="project" value="TreeGrafter"/>
</dbReference>
<evidence type="ECO:0000256" key="3">
    <source>
        <dbReference type="ARBA" id="ARBA00022723"/>
    </source>
</evidence>
<dbReference type="GO" id="GO:0032454">
    <property type="term" value="F:histone H3K9 demethylase activity"/>
    <property type="evidence" value="ECO:0007669"/>
    <property type="project" value="InterPro"/>
</dbReference>
<dbReference type="GO" id="GO:0006357">
    <property type="term" value="P:regulation of transcription by RNA polymerase II"/>
    <property type="evidence" value="ECO:0007669"/>
    <property type="project" value="TreeGrafter"/>
</dbReference>
<keyword evidence="4" id="KW-0539">Nucleus</keyword>
<organism evidence="5 6">
    <name type="scientific">Striga asiatica</name>
    <name type="common">Asiatic witchweed</name>
    <name type="synonym">Buchnera asiatica</name>
    <dbReference type="NCBI Taxonomy" id="4170"/>
    <lineage>
        <taxon>Eukaryota</taxon>
        <taxon>Viridiplantae</taxon>
        <taxon>Streptophyta</taxon>
        <taxon>Embryophyta</taxon>
        <taxon>Tracheophyta</taxon>
        <taxon>Spermatophyta</taxon>
        <taxon>Magnoliopsida</taxon>
        <taxon>eudicotyledons</taxon>
        <taxon>Gunneridae</taxon>
        <taxon>Pentapetalae</taxon>
        <taxon>asterids</taxon>
        <taxon>lamiids</taxon>
        <taxon>Lamiales</taxon>
        <taxon>Orobanchaceae</taxon>
        <taxon>Buchnereae</taxon>
        <taxon>Striga</taxon>
    </lineage>
</organism>
<dbReference type="InterPro" id="IPR045109">
    <property type="entry name" value="LSDs-like"/>
</dbReference>
<dbReference type="OrthoDB" id="1184220at2759"/>
<dbReference type="EMBL" id="BKCP01006471">
    <property type="protein sequence ID" value="GER42850.1"/>
    <property type="molecule type" value="Genomic_DNA"/>
</dbReference>
<dbReference type="GO" id="GO:0000785">
    <property type="term" value="C:chromatin"/>
    <property type="evidence" value="ECO:0007669"/>
    <property type="project" value="TreeGrafter"/>
</dbReference>
<dbReference type="GO" id="GO:0031490">
    <property type="term" value="F:chromatin DNA binding"/>
    <property type="evidence" value="ECO:0007669"/>
    <property type="project" value="TreeGrafter"/>
</dbReference>
<reference evidence="6" key="1">
    <citation type="journal article" date="2019" name="Curr. Biol.">
        <title>Genome Sequence of Striga asiatica Provides Insight into the Evolution of Plant Parasitism.</title>
        <authorList>
            <person name="Yoshida S."/>
            <person name="Kim S."/>
            <person name="Wafula E.K."/>
            <person name="Tanskanen J."/>
            <person name="Kim Y.M."/>
            <person name="Honaas L."/>
            <person name="Yang Z."/>
            <person name="Spallek T."/>
            <person name="Conn C.E."/>
            <person name="Ichihashi Y."/>
            <person name="Cheong K."/>
            <person name="Cui S."/>
            <person name="Der J.P."/>
            <person name="Gundlach H."/>
            <person name="Jiao Y."/>
            <person name="Hori C."/>
            <person name="Ishida J.K."/>
            <person name="Kasahara H."/>
            <person name="Kiba T."/>
            <person name="Kim M.S."/>
            <person name="Koo N."/>
            <person name="Laohavisit A."/>
            <person name="Lee Y.H."/>
            <person name="Lumba S."/>
            <person name="McCourt P."/>
            <person name="Mortimer J.C."/>
            <person name="Mutuku J.M."/>
            <person name="Nomura T."/>
            <person name="Sasaki-Sekimoto Y."/>
            <person name="Seto Y."/>
            <person name="Wang Y."/>
            <person name="Wakatake T."/>
            <person name="Sakakibara H."/>
            <person name="Demura T."/>
            <person name="Yamaguchi S."/>
            <person name="Yoneyama K."/>
            <person name="Manabe R.I."/>
            <person name="Nelson D.C."/>
            <person name="Schulman A.H."/>
            <person name="Timko M.P."/>
            <person name="dePamphilis C.W."/>
            <person name="Choi D."/>
            <person name="Shirasu K."/>
        </authorList>
    </citation>
    <scope>NUCLEOTIDE SEQUENCE [LARGE SCALE GENOMIC DNA]</scope>
    <source>
        <strain evidence="6">cv. UVA1</strain>
    </source>
</reference>
<evidence type="ECO:0000256" key="1">
    <source>
        <dbReference type="ARBA" id="ARBA00004123"/>
    </source>
</evidence>
<dbReference type="Proteomes" id="UP000325081">
    <property type="component" value="Unassembled WGS sequence"/>
</dbReference>
<comment type="subcellular location">
    <subcellularLocation>
        <location evidence="1">Nucleus</location>
    </subcellularLocation>
</comment>
<proteinExistence type="inferred from homology"/>
<keyword evidence="3" id="KW-0479">Metal-binding</keyword>
<dbReference type="Gene3D" id="2.60.120.650">
    <property type="entry name" value="Cupin"/>
    <property type="match status" value="1"/>
</dbReference>